<keyword evidence="1" id="KW-0472">Membrane</keyword>
<organism evidence="3 4">
    <name type="scientific">Acaryochloris thomasi RCC1774</name>
    <dbReference type="NCBI Taxonomy" id="1764569"/>
    <lineage>
        <taxon>Bacteria</taxon>
        <taxon>Bacillati</taxon>
        <taxon>Cyanobacteriota</taxon>
        <taxon>Cyanophyceae</taxon>
        <taxon>Acaryochloridales</taxon>
        <taxon>Acaryochloridaceae</taxon>
        <taxon>Acaryochloris</taxon>
        <taxon>Acaryochloris thomasi</taxon>
    </lineage>
</organism>
<dbReference type="RefSeq" id="WP_110987420.1">
    <property type="nucleotide sequence ID" value="NZ_CAWNWM010000012.1"/>
</dbReference>
<dbReference type="EMBL" id="PQWO01000012">
    <property type="protein sequence ID" value="PZD72166.1"/>
    <property type="molecule type" value="Genomic_DNA"/>
</dbReference>
<evidence type="ECO:0000256" key="1">
    <source>
        <dbReference type="SAM" id="Phobius"/>
    </source>
</evidence>
<dbReference type="InterPro" id="IPR048028">
    <property type="entry name" value="Psb34-like"/>
</dbReference>
<reference evidence="3 4" key="1">
    <citation type="journal article" date="2018" name="Sci. Rep.">
        <title>A novel species of the marine cyanobacterium Acaryochloris with a unique pigment content and lifestyle.</title>
        <authorList>
            <person name="Partensky F."/>
            <person name="Six C."/>
            <person name="Ratin M."/>
            <person name="Garczarek L."/>
            <person name="Vaulot D."/>
            <person name="Probert I."/>
            <person name="Calteau A."/>
            <person name="Gourvil P."/>
            <person name="Marie D."/>
            <person name="Grebert T."/>
            <person name="Bouchier C."/>
            <person name="Le Panse S."/>
            <person name="Gachenot M."/>
            <person name="Rodriguez F."/>
            <person name="Garrido J.L."/>
        </authorList>
    </citation>
    <scope>NUCLEOTIDE SEQUENCE [LARGE SCALE GENOMIC DNA]</scope>
    <source>
        <strain evidence="3 4">RCC1774</strain>
    </source>
</reference>
<protein>
    <recommendedName>
        <fullName evidence="5">Ssl1498 family light-harvesting-like protein</fullName>
    </recommendedName>
</protein>
<dbReference type="NCBIfam" id="NF033486">
    <property type="entry name" value="harvest_ssl1498"/>
    <property type="match status" value="1"/>
</dbReference>
<keyword evidence="1" id="KW-1133">Transmembrane helix</keyword>
<keyword evidence="1" id="KW-0812">Transmembrane</keyword>
<evidence type="ECO:0000313" key="4">
    <source>
        <dbReference type="Proteomes" id="UP000248857"/>
    </source>
</evidence>
<dbReference type="EMBL" id="PQWO01000012">
    <property type="protein sequence ID" value="PZD72165.1"/>
    <property type="molecule type" value="Genomic_DNA"/>
</dbReference>
<dbReference type="OrthoDB" id="462212at2"/>
<proteinExistence type="predicted"/>
<feature type="transmembrane region" description="Helical" evidence="1">
    <location>
        <begin position="34"/>
        <end position="55"/>
    </location>
</feature>
<accession>A0A2W1JFD0</accession>
<evidence type="ECO:0008006" key="5">
    <source>
        <dbReference type="Google" id="ProtNLM"/>
    </source>
</evidence>
<gene>
    <name evidence="2" type="ORF">C1752_04016</name>
    <name evidence="3" type="ORF">C1752_04017</name>
</gene>
<dbReference type="AlphaFoldDB" id="A0A2W1JFD0"/>
<comment type="caution">
    <text evidence="3">The sequence shown here is derived from an EMBL/GenBank/DDBJ whole genome shotgun (WGS) entry which is preliminary data.</text>
</comment>
<sequence>MISTTDERGVINNFAKDPVASAAEYPSEAQQRRYWIMGAASTVFMAGVFALAYAVS</sequence>
<evidence type="ECO:0000313" key="3">
    <source>
        <dbReference type="EMBL" id="PZD72166.1"/>
    </source>
</evidence>
<dbReference type="Proteomes" id="UP000248857">
    <property type="component" value="Unassembled WGS sequence"/>
</dbReference>
<dbReference type="Pfam" id="PF26394">
    <property type="entry name" value="Psb34"/>
    <property type="match status" value="1"/>
</dbReference>
<name>A0A2W1JFD0_9CYAN</name>
<keyword evidence="4" id="KW-1185">Reference proteome</keyword>
<evidence type="ECO:0000313" key="2">
    <source>
        <dbReference type="EMBL" id="PZD72165.1"/>
    </source>
</evidence>